<dbReference type="InterPro" id="IPR036116">
    <property type="entry name" value="FN3_sf"/>
</dbReference>
<feature type="domain" description="Fibronectin type-III" evidence="7">
    <location>
        <begin position="1541"/>
        <end position="1635"/>
    </location>
</feature>
<dbReference type="OrthoDB" id="7876310at2"/>
<dbReference type="CDD" id="cd00063">
    <property type="entry name" value="FN3"/>
    <property type="match status" value="3"/>
</dbReference>
<dbReference type="SUPFAM" id="SSF51120">
    <property type="entry name" value="beta-Roll"/>
    <property type="match status" value="2"/>
</dbReference>
<sequence length="1740" mass="177743">MPRSTRSPRRSRPARAAVGAVLTGAVLLAQAGLLPARATTAPVGQGFTVTTGDLAYILKQIKIAERHSMTRTPANPCGTLLNQPGDGIPDAEQVPDTVTPYGLRTVDGTCNNLKAGNAGLGAADATFPRLTTPSFRAADPVTASFPVGPPGATSYAQTAPGNVVVDAEPRVVSNLVVDQTSANPAAVAAAGHPVRAQSAAPTAVPCTTDPQLDAVPPVAGVPAGCTPSHQTLFIPNITTDVGLSPPYNSLFTFFGQFFDHGLDQTTKGGGTVFVPLKADDPLVAGPDHVLGTADDLPASRRFMVLTRGSVQPGPDGALGTADDVPDASNTDTPWVDQSQTYASHASHQVFLREYARDGAGRPVAAGRLLGGLGAGQTYPGSPDGRSGLATWASVKDQAARLLGLRLTDADVLDVPMIATDPYGRFLPGPARGLPQYVTASGLVEGDTAAPVAVPADVLHVGAPFVTDIAHDADPSPQDTDHNPATPPVPPVADADTTVSTAADPQPAGTYDDELLGAHFACGDGRCNENIALSAVHQVFHSEHDRLVDDIDATLHGDTSPAGVAALAAWQDTSSGSGYGYGERLFQAARYVTEMEYQHTVFEEFARKMQPLIKPFHAYSPDIDPRVSAEFASAVYRFGHSMLDDVVARRVEDVAPDGTVTKTDASLPLLDAFLSPPTYFDGGAAGTLTPEKAAGAIMMGSSDQVGNELDEFVTETLRNNLLGLPLDLATLNIARGREVGLPRLNEVRRQLYAKTSDGQLTPYTSWSDLGQHLKHPETLVNLVAAYGHHPTVVAATTVAAKRAAARAIVAPAPGDPTPLDATDFLLGTGAWASTPAGVTTTGVDDVDLWVGGLAEQTNLFGGLLGSTFNYVFQSQLEALQDGDRFYYIARTVGLNLRSQLEGNSFAELVQRNTDGTRALKADSFATADCRFDLAHLAGTAAGFAQLGAGVADDPSTTDCDESRLLVRSPDGTLSYRQTNTVDKPGINGQSVYQGTAGVDRVVGGNDNDTVWGGAGNDVVDGSGGDDVVLAGEGDDIVTDSGGNDTLKGGPGDDYLDGGLGNDILLGGDGQDLINGGANDNETFAGPGNDYVVAGQGADTVFGDGGDDWIEGGQGVDLLQGDHGAPFLDDPGELAPGHDVLIGQSGDNDNEAEGGDDVIAQSTGIDRNVGAAGFDWATHQYDAGPANDDMNINNAQAGLPIPITANRDRWQEVEGDSGSPYDDVLGGTNTVPRTVGGAGLLGCDVLDQAGVDRIAGLSALLPQPLTGDLGAVVARSAAGRCPLSGPVWGEGDILLGGAGSDTITGRGGNDVIDGDKALQVRISVRTDPADPATETGTTDLVEHPATSGTFGPGTAGMTLQQAVGAGLVPPGHLVTVREIITPSDPTAVDTAVFSGPRGSYSIVPTGDRVTVTQTGPLVAGQTVSDGSDTLFHVEKLRFSDQSVDVATLPVAAYPTITTAVPGTTSARLAWAPPVGNTSPVTSYTVLTSTGGAVVATATVPATTTTLQVSKLTAGTPYTFQVQGLTASGTLVSPVSAPVVPYTVPAAPTGVTGVGGVQSVTLSWTPGANGWSPITSYLVLVRVSGVLVRTDTVQGAVSSATIGGLVSGTTYTFVVKAVNAAGVGKGSTATSGIKAVPPKTAPGAPVIGNAAPGVVGGEVSALATWLAPASTGGSKITGYQVTALLMDADGVTPVGTPVTVTVAATLRKTFVVLPPGTYRFEVRATNAIGTGLASDRSNAVVAQ</sequence>
<dbReference type="SUPFAM" id="SSF48113">
    <property type="entry name" value="Heme-dependent peroxidases"/>
    <property type="match status" value="1"/>
</dbReference>
<dbReference type="SUPFAM" id="SSF49265">
    <property type="entry name" value="Fibronectin type III"/>
    <property type="match status" value="2"/>
</dbReference>
<organism evidence="8 9">
    <name type="scientific">Lapillicoccus jejuensis</name>
    <dbReference type="NCBI Taxonomy" id="402171"/>
    <lineage>
        <taxon>Bacteria</taxon>
        <taxon>Bacillati</taxon>
        <taxon>Actinomycetota</taxon>
        <taxon>Actinomycetes</taxon>
        <taxon>Micrococcales</taxon>
        <taxon>Intrasporangiaceae</taxon>
        <taxon>Lapillicoccus</taxon>
    </lineage>
</organism>
<keyword evidence="2" id="KW-0964">Secreted</keyword>
<proteinExistence type="predicted"/>
<gene>
    <name evidence="8" type="ORF">FB458_3359</name>
</gene>
<dbReference type="Pfam" id="PF00041">
    <property type="entry name" value="fn3"/>
    <property type="match status" value="2"/>
</dbReference>
<dbReference type="InterPro" id="IPR010255">
    <property type="entry name" value="Haem_peroxidase_sf"/>
</dbReference>
<evidence type="ECO:0000313" key="9">
    <source>
        <dbReference type="Proteomes" id="UP000317893"/>
    </source>
</evidence>
<comment type="subcellular location">
    <subcellularLocation>
        <location evidence="1">Secreted</location>
    </subcellularLocation>
</comment>
<evidence type="ECO:0000259" key="7">
    <source>
        <dbReference type="PROSITE" id="PS50853"/>
    </source>
</evidence>
<feature type="compositionally biased region" description="Low complexity" evidence="6">
    <location>
        <begin position="491"/>
        <end position="503"/>
    </location>
</feature>
<dbReference type="EMBL" id="VFMN01000001">
    <property type="protein sequence ID" value="TQJ10239.1"/>
    <property type="molecule type" value="Genomic_DNA"/>
</dbReference>
<feature type="domain" description="Fibronectin type-III" evidence="7">
    <location>
        <begin position="1448"/>
        <end position="1537"/>
    </location>
</feature>
<keyword evidence="5" id="KW-0624">Polysaccharide degradation</keyword>
<dbReference type="GO" id="GO:0005509">
    <property type="term" value="F:calcium ion binding"/>
    <property type="evidence" value="ECO:0007669"/>
    <property type="project" value="InterPro"/>
</dbReference>
<dbReference type="InterPro" id="IPR037120">
    <property type="entry name" value="Haem_peroxidase_sf_animal"/>
</dbReference>
<keyword evidence="5" id="KW-0119">Carbohydrate metabolism</keyword>
<feature type="region of interest" description="Disordered" evidence="6">
    <location>
        <begin position="469"/>
        <end position="506"/>
    </location>
</feature>
<dbReference type="InterPro" id="IPR013783">
    <property type="entry name" value="Ig-like_fold"/>
</dbReference>
<dbReference type="PROSITE" id="PS50292">
    <property type="entry name" value="PEROXIDASE_3"/>
    <property type="match status" value="1"/>
</dbReference>
<dbReference type="InterPro" id="IPR019791">
    <property type="entry name" value="Haem_peroxidase_animal"/>
</dbReference>
<accession>A0A542E4M2</accession>
<dbReference type="GO" id="GO:0006979">
    <property type="term" value="P:response to oxidative stress"/>
    <property type="evidence" value="ECO:0007669"/>
    <property type="project" value="InterPro"/>
</dbReference>
<dbReference type="CDD" id="cd09821">
    <property type="entry name" value="An_peroxidase_bacterial_2"/>
    <property type="match status" value="1"/>
</dbReference>
<evidence type="ECO:0000256" key="3">
    <source>
        <dbReference type="ARBA" id="ARBA00023180"/>
    </source>
</evidence>
<dbReference type="PROSITE" id="PS50853">
    <property type="entry name" value="FN3"/>
    <property type="match status" value="3"/>
</dbReference>
<keyword evidence="4" id="KW-0378">Hydrolase</keyword>
<protein>
    <submittedName>
        <fullName evidence="8">Ca2+-binding RTX toxin-like protein</fullName>
    </submittedName>
</protein>
<dbReference type="GO" id="GO:0016798">
    <property type="term" value="F:hydrolase activity, acting on glycosyl bonds"/>
    <property type="evidence" value="ECO:0007669"/>
    <property type="project" value="UniProtKB-KW"/>
</dbReference>
<comment type="caution">
    <text evidence="8">The sequence shown here is derived from an EMBL/GenBank/DDBJ whole genome shotgun (WGS) entry which is preliminary data.</text>
</comment>
<dbReference type="Pfam" id="PF00353">
    <property type="entry name" value="HemolysinCabind"/>
    <property type="match status" value="4"/>
</dbReference>
<evidence type="ECO:0000256" key="4">
    <source>
        <dbReference type="ARBA" id="ARBA00023295"/>
    </source>
</evidence>
<feature type="domain" description="Fibronectin type-III" evidence="7">
    <location>
        <begin position="1638"/>
        <end position="1740"/>
    </location>
</feature>
<dbReference type="SMART" id="SM00060">
    <property type="entry name" value="FN3"/>
    <property type="match status" value="3"/>
</dbReference>
<dbReference type="GO" id="GO:0000272">
    <property type="term" value="P:polysaccharide catabolic process"/>
    <property type="evidence" value="ECO:0007669"/>
    <property type="project" value="UniProtKB-KW"/>
</dbReference>
<name>A0A542E4M2_9MICO</name>
<dbReference type="RefSeq" id="WP_141849495.1">
    <property type="nucleotide sequence ID" value="NZ_BAAAPR010000015.1"/>
</dbReference>
<dbReference type="InterPro" id="IPR003961">
    <property type="entry name" value="FN3_dom"/>
</dbReference>
<dbReference type="GO" id="GO:0020037">
    <property type="term" value="F:heme binding"/>
    <property type="evidence" value="ECO:0007669"/>
    <property type="project" value="InterPro"/>
</dbReference>
<dbReference type="GO" id="GO:0004601">
    <property type="term" value="F:peroxidase activity"/>
    <property type="evidence" value="ECO:0007669"/>
    <property type="project" value="InterPro"/>
</dbReference>
<dbReference type="PANTHER" id="PTHR11475">
    <property type="entry name" value="OXIDASE/PEROXIDASE"/>
    <property type="match status" value="1"/>
</dbReference>
<evidence type="ECO:0000256" key="1">
    <source>
        <dbReference type="ARBA" id="ARBA00004613"/>
    </source>
</evidence>
<dbReference type="Proteomes" id="UP000317893">
    <property type="component" value="Unassembled WGS sequence"/>
</dbReference>
<dbReference type="PRINTS" id="PR00313">
    <property type="entry name" value="CABNDNGRPT"/>
</dbReference>
<dbReference type="InterPro" id="IPR001343">
    <property type="entry name" value="Hemolysn_Ca-bd"/>
</dbReference>
<keyword evidence="4" id="KW-0326">Glycosidase</keyword>
<evidence type="ECO:0000256" key="2">
    <source>
        <dbReference type="ARBA" id="ARBA00022525"/>
    </source>
</evidence>
<dbReference type="PROSITE" id="PS00330">
    <property type="entry name" value="HEMOLYSIN_CALCIUM"/>
    <property type="match status" value="2"/>
</dbReference>
<dbReference type="Gene3D" id="2.150.10.10">
    <property type="entry name" value="Serralysin-like metalloprotease, C-terminal"/>
    <property type="match status" value="2"/>
</dbReference>
<keyword evidence="9" id="KW-1185">Reference proteome</keyword>
<reference evidence="8 9" key="1">
    <citation type="submission" date="2019-06" db="EMBL/GenBank/DDBJ databases">
        <title>Sequencing the genomes of 1000 actinobacteria strains.</title>
        <authorList>
            <person name="Klenk H.-P."/>
        </authorList>
    </citation>
    <scope>NUCLEOTIDE SEQUENCE [LARGE SCALE GENOMIC DNA]</scope>
    <source>
        <strain evidence="8 9">DSM 18607</strain>
    </source>
</reference>
<dbReference type="GO" id="GO:0005576">
    <property type="term" value="C:extracellular region"/>
    <property type="evidence" value="ECO:0007669"/>
    <property type="project" value="UniProtKB-SubCell"/>
</dbReference>
<evidence type="ECO:0000313" key="8">
    <source>
        <dbReference type="EMBL" id="TQJ10239.1"/>
    </source>
</evidence>
<feature type="compositionally biased region" description="Basic and acidic residues" evidence="6">
    <location>
        <begin position="469"/>
        <end position="481"/>
    </location>
</feature>
<evidence type="ECO:0000256" key="6">
    <source>
        <dbReference type="SAM" id="MobiDB-lite"/>
    </source>
</evidence>
<dbReference type="Gene3D" id="2.60.40.10">
    <property type="entry name" value="Immunoglobulins"/>
    <property type="match status" value="3"/>
</dbReference>
<dbReference type="Gene3D" id="1.10.640.10">
    <property type="entry name" value="Haem peroxidase domain superfamily, animal type"/>
    <property type="match status" value="1"/>
</dbReference>
<dbReference type="InterPro" id="IPR018511">
    <property type="entry name" value="Hemolysin-typ_Ca-bd_CS"/>
</dbReference>
<dbReference type="InterPro" id="IPR011049">
    <property type="entry name" value="Serralysin-like_metalloprot_C"/>
</dbReference>
<dbReference type="PANTHER" id="PTHR11475:SF4">
    <property type="entry name" value="CHORION PEROXIDASE"/>
    <property type="match status" value="1"/>
</dbReference>
<evidence type="ECO:0000256" key="5">
    <source>
        <dbReference type="ARBA" id="ARBA00023326"/>
    </source>
</evidence>
<keyword evidence="3" id="KW-0325">Glycoprotein</keyword>
<dbReference type="Pfam" id="PF03098">
    <property type="entry name" value="An_peroxidase"/>
    <property type="match status" value="2"/>
</dbReference>